<dbReference type="Pfam" id="PF01844">
    <property type="entry name" value="HNH"/>
    <property type="match status" value="1"/>
</dbReference>
<dbReference type="Proteomes" id="UP000221020">
    <property type="component" value="Unassembled WGS sequence"/>
</dbReference>
<feature type="domain" description="HNH" evidence="1">
    <location>
        <begin position="30"/>
        <end position="76"/>
    </location>
</feature>
<keyword evidence="2" id="KW-0378">Hydrolase</keyword>
<dbReference type="CDD" id="cd00085">
    <property type="entry name" value="HNHc"/>
    <property type="match status" value="1"/>
</dbReference>
<dbReference type="EMBL" id="NVOR01000057">
    <property type="protein sequence ID" value="PED81662.1"/>
    <property type="molecule type" value="Genomic_DNA"/>
</dbReference>
<dbReference type="GO" id="GO:0008270">
    <property type="term" value="F:zinc ion binding"/>
    <property type="evidence" value="ECO:0007669"/>
    <property type="project" value="InterPro"/>
</dbReference>
<dbReference type="RefSeq" id="WP_097894673.1">
    <property type="nucleotide sequence ID" value="NZ_NVOR01000057.1"/>
</dbReference>
<reference evidence="2 3" key="1">
    <citation type="submission" date="2017-09" db="EMBL/GenBank/DDBJ databases">
        <title>Large-scale bioinformatics analysis of Bacillus genomes uncovers conserved roles of natural products in bacterial physiology.</title>
        <authorList>
            <consortium name="Agbiome Team Llc"/>
            <person name="Bleich R.M."/>
            <person name="Grubbs K.J."/>
            <person name="Santa Maria K.C."/>
            <person name="Allen S.E."/>
            <person name="Farag S."/>
            <person name="Shank E.A."/>
            <person name="Bowers A."/>
        </authorList>
    </citation>
    <scope>NUCLEOTIDE SEQUENCE [LARGE SCALE GENOMIC DNA]</scope>
    <source>
        <strain evidence="2 3">AFS092012</strain>
    </source>
</reference>
<dbReference type="InterPro" id="IPR002711">
    <property type="entry name" value="HNH"/>
</dbReference>
<name>A0AA91VAL4_9BACI</name>
<protein>
    <submittedName>
        <fullName evidence="2">HNH endonuclease</fullName>
    </submittedName>
</protein>
<accession>A0AA91VAL4</accession>
<dbReference type="AlphaFoldDB" id="A0AA91VAL4"/>
<dbReference type="GO" id="GO:0003676">
    <property type="term" value="F:nucleic acid binding"/>
    <property type="evidence" value="ECO:0007669"/>
    <property type="project" value="InterPro"/>
</dbReference>
<dbReference type="InterPro" id="IPR003615">
    <property type="entry name" value="HNH_nuc"/>
</dbReference>
<comment type="caution">
    <text evidence="2">The sequence shown here is derived from an EMBL/GenBank/DDBJ whole genome shotgun (WGS) entry which is preliminary data.</text>
</comment>
<evidence type="ECO:0000259" key="1">
    <source>
        <dbReference type="Pfam" id="PF01844"/>
    </source>
</evidence>
<sequence length="110" mass="13051">MAKEYAKKFYRSKVWQKCRAAYVQSVFGLCERCESPGKIVHHKEYITPSNINNPDITLNHDNLELLCQDCHNKEHFEKYSPLREGLRFDDDGNLIQINIRENKKCFLNIF</sequence>
<proteinExistence type="predicted"/>
<gene>
    <name evidence="2" type="ORF">CON65_15855</name>
</gene>
<dbReference type="GO" id="GO:0004519">
    <property type="term" value="F:endonuclease activity"/>
    <property type="evidence" value="ECO:0007669"/>
    <property type="project" value="UniProtKB-KW"/>
</dbReference>
<keyword evidence="2" id="KW-0255">Endonuclease</keyword>
<keyword evidence="2" id="KW-0540">Nuclease</keyword>
<evidence type="ECO:0000313" key="3">
    <source>
        <dbReference type="Proteomes" id="UP000221020"/>
    </source>
</evidence>
<organism evidence="2 3">
    <name type="scientific">Bacillus pseudomycoides</name>
    <dbReference type="NCBI Taxonomy" id="64104"/>
    <lineage>
        <taxon>Bacteria</taxon>
        <taxon>Bacillati</taxon>
        <taxon>Bacillota</taxon>
        <taxon>Bacilli</taxon>
        <taxon>Bacillales</taxon>
        <taxon>Bacillaceae</taxon>
        <taxon>Bacillus</taxon>
        <taxon>Bacillus cereus group</taxon>
    </lineage>
</organism>
<evidence type="ECO:0000313" key="2">
    <source>
        <dbReference type="EMBL" id="PED81662.1"/>
    </source>
</evidence>